<dbReference type="OrthoDB" id="432719at2759"/>
<dbReference type="InterPro" id="IPR023299">
    <property type="entry name" value="ATPase_P-typ_cyto_dom_N"/>
</dbReference>
<evidence type="ECO:0000256" key="6">
    <source>
        <dbReference type="ARBA" id="ARBA00022989"/>
    </source>
</evidence>
<dbReference type="GO" id="GO:0019829">
    <property type="term" value="F:ATPase-coupled monoatomic cation transmembrane transporter activity"/>
    <property type="evidence" value="ECO:0007669"/>
    <property type="project" value="InterPro"/>
</dbReference>
<dbReference type="SUPFAM" id="SSF56784">
    <property type="entry name" value="HAD-like"/>
    <property type="match status" value="1"/>
</dbReference>
<dbReference type="NCBIfam" id="TIGR01494">
    <property type="entry name" value="ATPase_P-type"/>
    <property type="match status" value="1"/>
</dbReference>
<dbReference type="Gene3D" id="3.40.50.1000">
    <property type="entry name" value="HAD superfamily/HAD-like"/>
    <property type="match status" value="1"/>
</dbReference>
<protein>
    <recommendedName>
        <fullName evidence="10">P-type ATPase A domain-containing protein</fullName>
    </recommendedName>
</protein>
<dbReference type="SUPFAM" id="SSF81665">
    <property type="entry name" value="Calcium ATPase, transmembrane domain M"/>
    <property type="match status" value="1"/>
</dbReference>
<feature type="transmembrane region" description="Helical" evidence="8">
    <location>
        <begin position="302"/>
        <end position="320"/>
    </location>
</feature>
<feature type="transmembrane region" description="Helical" evidence="8">
    <location>
        <begin position="638"/>
        <end position="660"/>
    </location>
</feature>
<proteinExistence type="inferred from homology"/>
<evidence type="ECO:0000313" key="11">
    <source>
        <dbReference type="EMBL" id="KAF7112738.1"/>
    </source>
</evidence>
<keyword evidence="3 8" id="KW-0812">Transmembrane</keyword>
<dbReference type="InterPro" id="IPR008250">
    <property type="entry name" value="ATPase_P-typ_transduc_dom_A_sf"/>
</dbReference>
<dbReference type="PRINTS" id="PR00120">
    <property type="entry name" value="HATPASE"/>
</dbReference>
<gene>
    <name evidence="11" type="ORF">RHSIM_RhsimUnG0198000</name>
</gene>
<dbReference type="PANTHER" id="PTHR48085:SF3">
    <property type="entry name" value="INACTIVE CADMIUM_ZINC-TRANSPORTING ATPASE HMA3"/>
    <property type="match status" value="1"/>
</dbReference>
<evidence type="ECO:0000259" key="10">
    <source>
        <dbReference type="Pfam" id="PF00122"/>
    </source>
</evidence>
<feature type="transmembrane region" description="Helical" evidence="8">
    <location>
        <begin position="613"/>
        <end position="632"/>
    </location>
</feature>
<dbReference type="SUPFAM" id="SSF81653">
    <property type="entry name" value="Calcium ATPase, transduction domain A"/>
    <property type="match status" value="1"/>
</dbReference>
<feature type="region of interest" description="Disordered" evidence="9">
    <location>
        <begin position="663"/>
        <end position="686"/>
    </location>
</feature>
<comment type="caution">
    <text evidence="11">The sequence shown here is derived from an EMBL/GenBank/DDBJ whole genome shotgun (WGS) entry which is preliminary data.</text>
</comment>
<dbReference type="AlphaFoldDB" id="A0A834FUU8"/>
<feature type="transmembrane region" description="Helical" evidence="8">
    <location>
        <begin position="275"/>
        <end position="296"/>
    </location>
</feature>
<dbReference type="InterPro" id="IPR036412">
    <property type="entry name" value="HAD-like_sf"/>
</dbReference>
<comment type="subcellular location">
    <subcellularLocation>
        <location evidence="1 8">Membrane</location>
    </subcellularLocation>
</comment>
<accession>A0A834FUU8</accession>
<dbReference type="PROSITE" id="PS01229">
    <property type="entry name" value="COF_2"/>
    <property type="match status" value="1"/>
</dbReference>
<keyword evidence="7 8" id="KW-0472">Membrane</keyword>
<keyword evidence="12" id="KW-1185">Reference proteome</keyword>
<dbReference type="NCBIfam" id="TIGR01525">
    <property type="entry name" value="ATPase-IB_hvy"/>
    <property type="match status" value="1"/>
</dbReference>
<keyword evidence="4 8" id="KW-0479">Metal-binding</keyword>
<dbReference type="InterPro" id="IPR023214">
    <property type="entry name" value="HAD_sf"/>
</dbReference>
<keyword evidence="8" id="KW-0547">Nucleotide-binding</keyword>
<dbReference type="Proteomes" id="UP000626092">
    <property type="component" value="Unassembled WGS sequence"/>
</dbReference>
<dbReference type="SFLD" id="SFLDG00002">
    <property type="entry name" value="C1.7:_P-type_atpase_like"/>
    <property type="match status" value="1"/>
</dbReference>
<organism evidence="11 12">
    <name type="scientific">Rhododendron simsii</name>
    <name type="common">Sims's rhododendron</name>
    <dbReference type="NCBI Taxonomy" id="118357"/>
    <lineage>
        <taxon>Eukaryota</taxon>
        <taxon>Viridiplantae</taxon>
        <taxon>Streptophyta</taxon>
        <taxon>Embryophyta</taxon>
        <taxon>Tracheophyta</taxon>
        <taxon>Spermatophyta</taxon>
        <taxon>Magnoliopsida</taxon>
        <taxon>eudicotyledons</taxon>
        <taxon>Gunneridae</taxon>
        <taxon>Pentapetalae</taxon>
        <taxon>asterids</taxon>
        <taxon>Ericales</taxon>
        <taxon>Ericaceae</taxon>
        <taxon>Ericoideae</taxon>
        <taxon>Rhodoreae</taxon>
        <taxon>Rhododendron</taxon>
    </lineage>
</organism>
<feature type="transmembrane region" description="Helical" evidence="8">
    <location>
        <begin position="80"/>
        <end position="100"/>
    </location>
</feature>
<evidence type="ECO:0000256" key="7">
    <source>
        <dbReference type="ARBA" id="ARBA00023136"/>
    </source>
</evidence>
<evidence type="ECO:0000313" key="12">
    <source>
        <dbReference type="Proteomes" id="UP000626092"/>
    </source>
</evidence>
<dbReference type="GO" id="GO:0016887">
    <property type="term" value="F:ATP hydrolysis activity"/>
    <property type="evidence" value="ECO:0007669"/>
    <property type="project" value="InterPro"/>
</dbReference>
<dbReference type="InterPro" id="IPR051014">
    <property type="entry name" value="Cation_Transport_ATPase_IB"/>
</dbReference>
<dbReference type="InterPro" id="IPR044492">
    <property type="entry name" value="P_typ_ATPase_HD_dom"/>
</dbReference>
<evidence type="ECO:0000256" key="5">
    <source>
        <dbReference type="ARBA" id="ARBA00022967"/>
    </source>
</evidence>
<dbReference type="InterPro" id="IPR018303">
    <property type="entry name" value="ATPase_P-typ_P_site"/>
</dbReference>
<dbReference type="PANTHER" id="PTHR48085">
    <property type="entry name" value="CADMIUM/ZINC-TRANSPORTING ATPASE HMA2-RELATED"/>
    <property type="match status" value="1"/>
</dbReference>
<dbReference type="Gene3D" id="2.70.150.10">
    <property type="entry name" value="Calcium-transporting ATPase, cytoplasmic transduction domain A"/>
    <property type="match status" value="1"/>
</dbReference>
<evidence type="ECO:0000256" key="8">
    <source>
        <dbReference type="RuleBase" id="RU362081"/>
    </source>
</evidence>
<dbReference type="Pfam" id="PF00702">
    <property type="entry name" value="Hydrolase"/>
    <property type="match status" value="1"/>
</dbReference>
<sequence length="776" mass="82918">MPSSQALTGAREYHSGPMGWARTYAEQPSAALNRERLEANVKLHGEIRSQNKWPEKWVMGCGLLLALSFIKYVYQPFQWLAVGAVAVGILPIIFKSIAAIRNCTLNVNILILIAVGGTLALQDFSEAGTIVFVYAISQWLESTASYKALAVMSVLTSIAPQKAILAESGSQVDVKDVPLNAVVIVKAGDAIPIDGIIVEGQSEVDEKMLTGEPFPVFKQLHDTVWAGTINLNGYIKVKTIAIAEDCVVARMTKLVEDSHTRKSKTERLVDTCAKYYIPGVVLLSVGLAVIPAALRVDNETQWLYLAIVVLVSGCPCALILSTPVVNFCALTKAATTGLLVKGGEYLENLAKVKTVAFDKTGTITRGEFVVTDFQCLADDISFNTLLYWVSSIESKSSHPMAAALVDYSRLHAIEPKPEDVQDFQNFPGEGISGKIDGKYIHVGNRRIAARAGCTTVPHLEAHSMGGKTSGFIYCGPSAAGVFNLSDACRSGAKEGIEELKLLSIRTVMLTGDCLAAAVLVQDQLEDALDEVRAELLPEDKATIIQDLKNKGTVAMIGDGMNDAPALATADIGISMGISGSALATETGDMILMSNDIRKIPEAVRLARRTRKKLIENVILSITVKGAILVLALAGYPLIWAAVVADVGTCLVVIMNSMLLLQGTPDSEEKRKSRKSSPSSGNQKPGCNTSDCHTPLISNCCSSNVAMERSETQDCSSSGQVEASTSKLCKNGKCTDLQCMRGISEGDGRSSNVVLGACADAMPENASEKSLSEIIIH</sequence>
<dbReference type="PROSITE" id="PS00154">
    <property type="entry name" value="ATPASE_E1_E2"/>
    <property type="match status" value="1"/>
</dbReference>
<dbReference type="Gene3D" id="3.40.1110.10">
    <property type="entry name" value="Calcium-transporting ATPase, cytoplasmic domain N"/>
    <property type="match status" value="1"/>
</dbReference>
<dbReference type="SFLD" id="SFLDF00027">
    <property type="entry name" value="p-type_atpase"/>
    <property type="match status" value="1"/>
</dbReference>
<dbReference type="FunFam" id="2.70.150.10:FF:000002">
    <property type="entry name" value="Copper-transporting ATPase 1, putative"/>
    <property type="match status" value="1"/>
</dbReference>
<keyword evidence="8" id="KW-0067">ATP-binding</keyword>
<dbReference type="GO" id="GO:0046872">
    <property type="term" value="F:metal ion binding"/>
    <property type="evidence" value="ECO:0007669"/>
    <property type="project" value="UniProtKB-KW"/>
</dbReference>
<dbReference type="CDD" id="cd02079">
    <property type="entry name" value="P-type_ATPase_HM"/>
    <property type="match status" value="1"/>
</dbReference>
<dbReference type="EMBL" id="WJXA01000436">
    <property type="protein sequence ID" value="KAF7112738.1"/>
    <property type="molecule type" value="Genomic_DNA"/>
</dbReference>
<feature type="domain" description="P-type ATPase A" evidence="10">
    <location>
        <begin position="168"/>
        <end position="256"/>
    </location>
</feature>
<reference evidence="11" key="1">
    <citation type="submission" date="2019-11" db="EMBL/GenBank/DDBJ databases">
        <authorList>
            <person name="Liu Y."/>
            <person name="Hou J."/>
            <person name="Li T.-Q."/>
            <person name="Guan C.-H."/>
            <person name="Wu X."/>
            <person name="Wu H.-Z."/>
            <person name="Ling F."/>
            <person name="Zhang R."/>
            <person name="Shi X.-G."/>
            <person name="Ren J.-P."/>
            <person name="Chen E.-F."/>
            <person name="Sun J.-M."/>
        </authorList>
    </citation>
    <scope>NUCLEOTIDE SEQUENCE</scope>
    <source>
        <strain evidence="11">Adult_tree_wgs_1</strain>
        <tissue evidence="11">Leaves</tissue>
    </source>
</reference>
<dbReference type="GO" id="GO:0005524">
    <property type="term" value="F:ATP binding"/>
    <property type="evidence" value="ECO:0007669"/>
    <property type="project" value="UniProtKB-UniRule"/>
</dbReference>
<dbReference type="PRINTS" id="PR00119">
    <property type="entry name" value="CATATPASE"/>
</dbReference>
<dbReference type="InterPro" id="IPR059000">
    <property type="entry name" value="ATPase_P-type_domA"/>
</dbReference>
<dbReference type="NCBIfam" id="TIGR01512">
    <property type="entry name" value="ATPase-IB2_Cd"/>
    <property type="match status" value="1"/>
</dbReference>
<name>A0A834FUU8_RHOSS</name>
<dbReference type="Pfam" id="PF00122">
    <property type="entry name" value="E1-E2_ATPase"/>
    <property type="match status" value="1"/>
</dbReference>
<comment type="similarity">
    <text evidence="2 8">Belongs to the cation transport ATPase (P-type) (TC 3.A.3) family. Type IB subfamily.</text>
</comment>
<evidence type="ECO:0000256" key="2">
    <source>
        <dbReference type="ARBA" id="ARBA00006024"/>
    </source>
</evidence>
<evidence type="ECO:0000256" key="9">
    <source>
        <dbReference type="SAM" id="MobiDB-lite"/>
    </source>
</evidence>
<dbReference type="GO" id="GO:0016020">
    <property type="term" value="C:membrane"/>
    <property type="evidence" value="ECO:0007669"/>
    <property type="project" value="UniProtKB-SubCell"/>
</dbReference>
<dbReference type="InterPro" id="IPR023298">
    <property type="entry name" value="ATPase_P-typ_TM_dom_sf"/>
</dbReference>
<evidence type="ECO:0000256" key="4">
    <source>
        <dbReference type="ARBA" id="ARBA00022723"/>
    </source>
</evidence>
<keyword evidence="5" id="KW-1278">Translocase</keyword>
<dbReference type="InterPro" id="IPR027256">
    <property type="entry name" value="P-typ_ATPase_IB"/>
</dbReference>
<dbReference type="FunFam" id="3.40.1110.10:FF:000043">
    <property type="entry name" value="Putative cadmium/zinc-transporting ATPase 3"/>
    <property type="match status" value="1"/>
</dbReference>
<evidence type="ECO:0000256" key="3">
    <source>
        <dbReference type="ARBA" id="ARBA00022692"/>
    </source>
</evidence>
<evidence type="ECO:0000256" key="1">
    <source>
        <dbReference type="ARBA" id="ARBA00004370"/>
    </source>
</evidence>
<keyword evidence="6 8" id="KW-1133">Transmembrane helix</keyword>
<dbReference type="SFLD" id="SFLDS00003">
    <property type="entry name" value="Haloacid_Dehalogenase"/>
    <property type="match status" value="1"/>
</dbReference>
<dbReference type="InterPro" id="IPR001757">
    <property type="entry name" value="P_typ_ATPase"/>
</dbReference>